<name>A0A024HF60_PSEKB</name>
<dbReference type="Proteomes" id="UP000025241">
    <property type="component" value="Chromosome I"/>
</dbReference>
<reference evidence="3 4" key="1">
    <citation type="submission" date="2013-03" db="EMBL/GenBank/DDBJ databases">
        <authorList>
            <person name="Linke B."/>
        </authorList>
    </citation>
    <scope>NUCLEOTIDE SEQUENCE [LARGE SCALE GENOMIC DNA]</scope>
    <source>
        <strain evidence="3 4">B13</strain>
    </source>
</reference>
<organism evidence="3 4">
    <name type="scientific">Pseudomonas knackmussii (strain DSM 6978 / CCUG 54928 / LMG 23759 / B13)</name>
    <dbReference type="NCBI Taxonomy" id="1301098"/>
    <lineage>
        <taxon>Bacteria</taxon>
        <taxon>Pseudomonadati</taxon>
        <taxon>Pseudomonadota</taxon>
        <taxon>Gammaproteobacteria</taxon>
        <taxon>Pseudomonadales</taxon>
        <taxon>Pseudomonadaceae</taxon>
        <taxon>Pseudomonas</taxon>
    </lineage>
</organism>
<feature type="transmembrane region" description="Helical" evidence="2">
    <location>
        <begin position="100"/>
        <end position="121"/>
    </location>
</feature>
<dbReference type="PATRIC" id="fig|1301098.3.peg.1911"/>
<sequence length="160" mass="17095">MSPLRSSPARRAAGQPKATTGQGDRSLDRSLAYPGARVLLLAEHRQRNRTNAGKTSTALIVESNEVRYSIEGPAGKLSPFPLPAALTMSRPTARHARNGALASLGLYSIVILVLLALTGGFDRASHVQADNIDRSALFQRVNQVVPNALAVLQQSFSPRS</sequence>
<accession>A0A024HF60</accession>
<proteinExistence type="predicted"/>
<keyword evidence="2" id="KW-0812">Transmembrane</keyword>
<dbReference type="HOGENOM" id="CLU_1650673_0_0_6"/>
<dbReference type="AlphaFoldDB" id="A0A024HF60"/>
<keyword evidence="4" id="KW-1185">Reference proteome</keyword>
<evidence type="ECO:0000256" key="2">
    <source>
        <dbReference type="SAM" id="Phobius"/>
    </source>
</evidence>
<evidence type="ECO:0000256" key="1">
    <source>
        <dbReference type="SAM" id="MobiDB-lite"/>
    </source>
</evidence>
<evidence type="ECO:0000313" key="3">
    <source>
        <dbReference type="EMBL" id="CDF83274.1"/>
    </source>
</evidence>
<protein>
    <submittedName>
        <fullName evidence="3">Hypothetical membrane protein</fullName>
    </submittedName>
</protein>
<reference evidence="3 4" key="2">
    <citation type="submission" date="2014-05" db="EMBL/GenBank/DDBJ databases">
        <title>Genome sequence of the 3-chlorobenzoate degrading bacterium Pseudomonas knackmussii B13 shows multiple evidence for horizontal gene transfer.</title>
        <authorList>
            <person name="Miyazaki R."/>
            <person name="Bertelli C."/>
            <person name="Falquet L."/>
            <person name="Robinson-Rechavi M."/>
            <person name="Gharib W."/>
            <person name="Roy S."/>
            <person name="Van der Meer J.R."/>
        </authorList>
    </citation>
    <scope>NUCLEOTIDE SEQUENCE [LARGE SCALE GENOMIC DNA]</scope>
    <source>
        <strain evidence="3 4">B13</strain>
    </source>
</reference>
<dbReference type="STRING" id="1301098.PKB_1924"/>
<dbReference type="KEGG" id="pkc:PKB_1924"/>
<feature type="region of interest" description="Disordered" evidence="1">
    <location>
        <begin position="1"/>
        <end position="28"/>
    </location>
</feature>
<keyword evidence="2" id="KW-1133">Transmembrane helix</keyword>
<evidence type="ECO:0000313" key="4">
    <source>
        <dbReference type="Proteomes" id="UP000025241"/>
    </source>
</evidence>
<dbReference type="EMBL" id="HG322950">
    <property type="protein sequence ID" value="CDF83274.1"/>
    <property type="molecule type" value="Genomic_DNA"/>
</dbReference>
<keyword evidence="2" id="KW-0472">Membrane</keyword>
<gene>
    <name evidence="3" type="ORF">PKB_1924</name>
</gene>